<dbReference type="CDD" id="cd16914">
    <property type="entry name" value="EcfT"/>
    <property type="match status" value="1"/>
</dbReference>
<protein>
    <submittedName>
        <fullName evidence="6">Energy-coupling factor transport system permease protein</fullName>
    </submittedName>
</protein>
<evidence type="ECO:0000256" key="2">
    <source>
        <dbReference type="ARBA" id="ARBA00022692"/>
    </source>
</evidence>
<feature type="transmembrane region" description="Helical" evidence="5">
    <location>
        <begin position="61"/>
        <end position="79"/>
    </location>
</feature>
<keyword evidence="4 5" id="KW-0472">Membrane</keyword>
<evidence type="ECO:0000313" key="6">
    <source>
        <dbReference type="EMBL" id="MBP1081278.1"/>
    </source>
</evidence>
<dbReference type="InterPro" id="IPR003339">
    <property type="entry name" value="ABC/ECF_trnsptr_transmembrane"/>
</dbReference>
<gene>
    <name evidence="6" type="ORF">JOC74_001771</name>
</gene>
<dbReference type="PANTHER" id="PTHR33514:SF13">
    <property type="entry name" value="PROTEIN ABCI12, CHLOROPLASTIC"/>
    <property type="match status" value="1"/>
</dbReference>
<dbReference type="EMBL" id="JAFDST010000002">
    <property type="protein sequence ID" value="MBP1081278.1"/>
    <property type="molecule type" value="Genomic_DNA"/>
</dbReference>
<evidence type="ECO:0000256" key="3">
    <source>
        <dbReference type="ARBA" id="ARBA00022989"/>
    </source>
</evidence>
<sequence>MSRRKAESEFSTMHPLVLFVYYVSVIILSMVLLHPTFLLCSVILLILLNVMHGIDRSLKKLIAGSLILAFIIAAANPLLSHRGATILFYLRNNPITLEAITYGYTLGLSFLTIAFAFASYHHIVTSHKFLYLFQRISPKAAILMMITIRFVPLFFQRLKQITMVQKTKGVDVAGGSLRTRAKNGMKLVTLLLVFSLEEALQTADSMQARGFGAAKRTTFERYRFTMRDGLLMCMIGLALLTCLIGSFYGYGVLSIYPTVASLGINGVEIFILIIYLLLISLPILIEGRERVWWRMQKS</sequence>
<feature type="transmembrane region" description="Helical" evidence="5">
    <location>
        <begin position="20"/>
        <end position="49"/>
    </location>
</feature>
<proteinExistence type="predicted"/>
<evidence type="ECO:0000256" key="1">
    <source>
        <dbReference type="ARBA" id="ARBA00004141"/>
    </source>
</evidence>
<accession>A0ABS4CUV3</accession>
<keyword evidence="2 5" id="KW-0812">Transmembrane</keyword>
<evidence type="ECO:0000256" key="5">
    <source>
        <dbReference type="SAM" id="Phobius"/>
    </source>
</evidence>
<dbReference type="Pfam" id="PF02361">
    <property type="entry name" value="CbiQ"/>
    <property type="match status" value="1"/>
</dbReference>
<feature type="transmembrane region" description="Helical" evidence="5">
    <location>
        <begin position="229"/>
        <end position="250"/>
    </location>
</feature>
<organism evidence="6 7">
    <name type="scientific">Bacillus capparidis</name>
    <dbReference type="NCBI Taxonomy" id="1840411"/>
    <lineage>
        <taxon>Bacteria</taxon>
        <taxon>Bacillati</taxon>
        <taxon>Bacillota</taxon>
        <taxon>Bacilli</taxon>
        <taxon>Bacillales</taxon>
        <taxon>Bacillaceae</taxon>
        <taxon>Bacillus</taxon>
    </lineage>
</organism>
<name>A0ABS4CUV3_9BACI</name>
<feature type="transmembrane region" description="Helical" evidence="5">
    <location>
        <begin position="140"/>
        <end position="158"/>
    </location>
</feature>
<evidence type="ECO:0000313" key="7">
    <source>
        <dbReference type="Proteomes" id="UP000674416"/>
    </source>
</evidence>
<keyword evidence="3 5" id="KW-1133">Transmembrane helix</keyword>
<comment type="subcellular location">
    <subcellularLocation>
        <location evidence="1">Membrane</location>
        <topology evidence="1">Multi-pass membrane protein</topology>
    </subcellularLocation>
</comment>
<keyword evidence="7" id="KW-1185">Reference proteome</keyword>
<feature type="transmembrane region" description="Helical" evidence="5">
    <location>
        <begin position="99"/>
        <end position="120"/>
    </location>
</feature>
<dbReference type="Proteomes" id="UP000674416">
    <property type="component" value="Unassembled WGS sequence"/>
</dbReference>
<feature type="transmembrane region" description="Helical" evidence="5">
    <location>
        <begin position="262"/>
        <end position="285"/>
    </location>
</feature>
<comment type="caution">
    <text evidence="6">The sequence shown here is derived from an EMBL/GenBank/DDBJ whole genome shotgun (WGS) entry which is preliminary data.</text>
</comment>
<dbReference type="PANTHER" id="PTHR33514">
    <property type="entry name" value="PROTEIN ABCI12, CHLOROPLASTIC"/>
    <property type="match status" value="1"/>
</dbReference>
<reference evidence="6 7" key="1">
    <citation type="submission" date="2021-01" db="EMBL/GenBank/DDBJ databases">
        <title>Genomic Encyclopedia of Type Strains, Phase IV (KMG-IV): sequencing the most valuable type-strain genomes for metagenomic binning, comparative biology and taxonomic classification.</title>
        <authorList>
            <person name="Goeker M."/>
        </authorList>
    </citation>
    <scope>NUCLEOTIDE SEQUENCE [LARGE SCALE GENOMIC DNA]</scope>
    <source>
        <strain evidence="6 7">DSM 103394</strain>
    </source>
</reference>
<evidence type="ECO:0000256" key="4">
    <source>
        <dbReference type="ARBA" id="ARBA00023136"/>
    </source>
</evidence>